<dbReference type="EMBL" id="PEXV01000131">
    <property type="protein sequence ID" value="PIS41276.1"/>
    <property type="molecule type" value="Genomic_DNA"/>
</dbReference>
<accession>A0A2H0YS61</accession>
<gene>
    <name evidence="2" type="ORF">COT25_04020</name>
</gene>
<dbReference type="Pfam" id="PF13335">
    <property type="entry name" value="Mg_chelatase_C"/>
    <property type="match status" value="1"/>
</dbReference>
<feature type="non-terminal residue" evidence="2">
    <location>
        <position position="1"/>
    </location>
</feature>
<evidence type="ECO:0000313" key="2">
    <source>
        <dbReference type="EMBL" id="PIS41276.1"/>
    </source>
</evidence>
<evidence type="ECO:0000313" key="3">
    <source>
        <dbReference type="Proteomes" id="UP000228711"/>
    </source>
</evidence>
<dbReference type="Proteomes" id="UP000228711">
    <property type="component" value="Unassembled WGS sequence"/>
</dbReference>
<dbReference type="AlphaFoldDB" id="A0A2H0YS61"/>
<organism evidence="2 3">
    <name type="scientific">Candidatus Kerfeldbacteria bacterium CG08_land_8_20_14_0_20_42_7</name>
    <dbReference type="NCBI Taxonomy" id="2014245"/>
    <lineage>
        <taxon>Bacteria</taxon>
        <taxon>Candidatus Kerfeldiibacteriota</taxon>
    </lineage>
</organism>
<sequence>YCRLDKKGVSLMTDLVNRLHISRRAIDRIIRLARTIADMRGAEHISYSDLAESAQFRVSQSEIFPGC</sequence>
<comment type="caution">
    <text evidence="2">The sequence shown here is derived from an EMBL/GenBank/DDBJ whole genome shotgun (WGS) entry which is preliminary data.</text>
</comment>
<evidence type="ECO:0000259" key="1">
    <source>
        <dbReference type="Pfam" id="PF13335"/>
    </source>
</evidence>
<proteinExistence type="predicted"/>
<dbReference type="InterPro" id="IPR027417">
    <property type="entry name" value="P-loop_NTPase"/>
</dbReference>
<dbReference type="Gene3D" id="3.40.50.300">
    <property type="entry name" value="P-loop containing nucleotide triphosphate hydrolases"/>
    <property type="match status" value="1"/>
</dbReference>
<protein>
    <submittedName>
        <fullName evidence="2">Magnesium chelatase</fullName>
    </submittedName>
</protein>
<feature type="domain" description="Mg chelatase-related protein C-terminal" evidence="1">
    <location>
        <begin position="1"/>
        <end position="57"/>
    </location>
</feature>
<dbReference type="InterPro" id="IPR025158">
    <property type="entry name" value="Mg_chelat-rel_C"/>
</dbReference>
<name>A0A2H0YS61_9BACT</name>
<reference evidence="3" key="1">
    <citation type="submission" date="2017-09" db="EMBL/GenBank/DDBJ databases">
        <title>Depth-based differentiation of microbial function through sediment-hosted aquifers and enrichment of novel symbionts in the deep terrestrial subsurface.</title>
        <authorList>
            <person name="Probst A.J."/>
            <person name="Ladd B."/>
            <person name="Jarett J.K."/>
            <person name="Geller-Mcgrath D.E."/>
            <person name="Sieber C.M.K."/>
            <person name="Emerson J.B."/>
            <person name="Anantharaman K."/>
            <person name="Thomas B.C."/>
            <person name="Malmstrom R."/>
            <person name="Stieglmeier M."/>
            <person name="Klingl A."/>
            <person name="Woyke T."/>
            <person name="Ryan C.M."/>
            <person name="Banfield J.F."/>
        </authorList>
    </citation>
    <scope>NUCLEOTIDE SEQUENCE [LARGE SCALE GENOMIC DNA]</scope>
</reference>